<dbReference type="InterPro" id="IPR030679">
    <property type="entry name" value="ABC_ATPase_HisP-typ"/>
</dbReference>
<dbReference type="EMBL" id="CP021108">
    <property type="protein sequence ID" value="ARP83980.1"/>
    <property type="molecule type" value="Genomic_DNA"/>
</dbReference>
<keyword evidence="6 9" id="KW-0067">ATP-binding</keyword>
<dbReference type="InterPro" id="IPR017871">
    <property type="entry name" value="ABC_transporter-like_CS"/>
</dbReference>
<keyword evidence="5" id="KW-0547">Nucleotide-binding</keyword>
<dbReference type="CDD" id="cd03262">
    <property type="entry name" value="ABC_HisP_GlnQ"/>
    <property type="match status" value="1"/>
</dbReference>
<evidence type="ECO:0000256" key="5">
    <source>
        <dbReference type="ARBA" id="ARBA00022741"/>
    </source>
</evidence>
<dbReference type="AlphaFoldDB" id="A0A1W6YSA2"/>
<dbReference type="SUPFAM" id="SSF52540">
    <property type="entry name" value="P-loop containing nucleoside triphosphate hydrolases"/>
    <property type="match status" value="1"/>
</dbReference>
<name>A0A1W6YSA2_9BORD</name>
<dbReference type="PROSITE" id="PS00211">
    <property type="entry name" value="ABC_TRANSPORTER_1"/>
    <property type="match status" value="1"/>
</dbReference>
<dbReference type="GO" id="GO:0005886">
    <property type="term" value="C:plasma membrane"/>
    <property type="evidence" value="ECO:0007669"/>
    <property type="project" value="UniProtKB-SubCell"/>
</dbReference>
<dbReference type="STRING" id="1416806.CAL12_26305"/>
<evidence type="ECO:0000256" key="1">
    <source>
        <dbReference type="ARBA" id="ARBA00004202"/>
    </source>
</evidence>
<keyword evidence="4" id="KW-1003">Cell membrane</keyword>
<keyword evidence="3" id="KW-0813">Transport</keyword>
<dbReference type="Proteomes" id="UP000194151">
    <property type="component" value="Chromosome"/>
</dbReference>
<dbReference type="PANTHER" id="PTHR43166:SF35">
    <property type="entry name" value="L-CYSTINE IMPORT ATP-BINDING PROTEIN TCYN"/>
    <property type="match status" value="1"/>
</dbReference>
<evidence type="ECO:0000259" key="8">
    <source>
        <dbReference type="PROSITE" id="PS50893"/>
    </source>
</evidence>
<dbReference type="InterPro" id="IPR027417">
    <property type="entry name" value="P-loop_NTPase"/>
</dbReference>
<dbReference type="SMART" id="SM00382">
    <property type="entry name" value="AAA"/>
    <property type="match status" value="1"/>
</dbReference>
<evidence type="ECO:0000313" key="9">
    <source>
        <dbReference type="EMBL" id="ARP83980.1"/>
    </source>
</evidence>
<dbReference type="GO" id="GO:0016887">
    <property type="term" value="F:ATP hydrolysis activity"/>
    <property type="evidence" value="ECO:0007669"/>
    <property type="project" value="InterPro"/>
</dbReference>
<evidence type="ECO:0000256" key="2">
    <source>
        <dbReference type="ARBA" id="ARBA00005417"/>
    </source>
</evidence>
<dbReference type="GO" id="GO:0015424">
    <property type="term" value="F:ABC-type amino acid transporter activity"/>
    <property type="evidence" value="ECO:0007669"/>
    <property type="project" value="InterPro"/>
</dbReference>
<evidence type="ECO:0000256" key="6">
    <source>
        <dbReference type="ARBA" id="ARBA00022840"/>
    </source>
</evidence>
<dbReference type="Pfam" id="PF00005">
    <property type="entry name" value="ABC_tran"/>
    <property type="match status" value="1"/>
</dbReference>
<dbReference type="InterPro" id="IPR050086">
    <property type="entry name" value="MetN_ABC_transporter-like"/>
</dbReference>
<evidence type="ECO:0000256" key="3">
    <source>
        <dbReference type="ARBA" id="ARBA00022448"/>
    </source>
</evidence>
<comment type="similarity">
    <text evidence="2">Belongs to the ABC transporter superfamily.</text>
</comment>
<protein>
    <submittedName>
        <fullName evidence="9">Ectoine/hydroxyectoine ABC transporter ATP-binding protein EhuA</fullName>
    </submittedName>
</protein>
<gene>
    <name evidence="9" type="ORF">CAL12_26305</name>
</gene>
<dbReference type="PROSITE" id="PS50893">
    <property type="entry name" value="ABC_TRANSPORTER_2"/>
    <property type="match status" value="1"/>
</dbReference>
<evidence type="ECO:0000256" key="4">
    <source>
        <dbReference type="ARBA" id="ARBA00022475"/>
    </source>
</evidence>
<dbReference type="KEGG" id="bgv:CAL12_26305"/>
<comment type="subcellular location">
    <subcellularLocation>
        <location evidence="1">Cell membrane</location>
        <topology evidence="1">Peripheral membrane protein</topology>
    </subcellularLocation>
</comment>
<organism evidence="9 10">
    <name type="scientific">Bordetella genomosp. 8</name>
    <dbReference type="NCBI Taxonomy" id="1416806"/>
    <lineage>
        <taxon>Bacteria</taxon>
        <taxon>Pseudomonadati</taxon>
        <taxon>Pseudomonadota</taxon>
        <taxon>Betaproteobacteria</taxon>
        <taxon>Burkholderiales</taxon>
        <taxon>Alcaligenaceae</taxon>
        <taxon>Bordetella</taxon>
    </lineage>
</organism>
<accession>A0A1W6YSA2</accession>
<dbReference type="Gene3D" id="3.40.50.300">
    <property type="entry name" value="P-loop containing nucleotide triphosphate hydrolases"/>
    <property type="match status" value="1"/>
</dbReference>
<proteinExistence type="inferred from homology"/>
<feature type="domain" description="ABC transporter" evidence="8">
    <location>
        <begin position="25"/>
        <end position="267"/>
    </location>
</feature>
<dbReference type="GO" id="GO:0005524">
    <property type="term" value="F:ATP binding"/>
    <property type="evidence" value="ECO:0007669"/>
    <property type="project" value="UniProtKB-KW"/>
</dbReference>
<keyword evidence="10" id="KW-1185">Reference proteome</keyword>
<evidence type="ECO:0000313" key="10">
    <source>
        <dbReference type="Proteomes" id="UP000194151"/>
    </source>
</evidence>
<dbReference type="PIRSF" id="PIRSF039085">
    <property type="entry name" value="ABC_ATPase_HisP"/>
    <property type="match status" value="1"/>
</dbReference>
<sequence length="271" mass="29881">MARNHSVEALPMTNPDRVEPQRTALCVRGLSKRFGDNIVLRGIDLSVGQGEVVVIMGPSGSGKTTFIRSLNFLELADEGYIEVAGTAVENAGPRLRRDARRKALDIRRKTAMVFQSFNLFPHMTAAGNVMEGLISVKGVARATAREQALALLTRVGLRDKADAYPGKLSGGQKQRVAIARALAMQPEVIFFDEPTSALDPELRDDVLQVMRELAAEGMTMLVVTHETRFARDVADRIVFMEGGHIVEDTTPQLFFSEAASERCRQFLRRVV</sequence>
<reference evidence="9 10" key="1">
    <citation type="submission" date="2017-05" db="EMBL/GenBank/DDBJ databases">
        <title>Complete and WGS of Bordetella genogroups.</title>
        <authorList>
            <person name="Spilker T."/>
            <person name="LiPuma J."/>
        </authorList>
    </citation>
    <scope>NUCLEOTIDE SEQUENCE [LARGE SCALE GENOMIC DNA]</scope>
    <source>
        <strain evidence="9 10">AU19157</strain>
    </source>
</reference>
<keyword evidence="7" id="KW-0472">Membrane</keyword>
<dbReference type="InterPro" id="IPR003593">
    <property type="entry name" value="AAA+_ATPase"/>
</dbReference>
<dbReference type="PANTHER" id="PTHR43166">
    <property type="entry name" value="AMINO ACID IMPORT ATP-BINDING PROTEIN"/>
    <property type="match status" value="1"/>
</dbReference>
<evidence type="ECO:0000256" key="7">
    <source>
        <dbReference type="ARBA" id="ARBA00023136"/>
    </source>
</evidence>
<dbReference type="InterPro" id="IPR003439">
    <property type="entry name" value="ABC_transporter-like_ATP-bd"/>
</dbReference>